<dbReference type="CDD" id="cd03593">
    <property type="entry name" value="CLECT_NK_receptors_like"/>
    <property type="match status" value="1"/>
</dbReference>
<dbReference type="SUPFAM" id="SSF56436">
    <property type="entry name" value="C-type lectin-like"/>
    <property type="match status" value="1"/>
</dbReference>
<dbReference type="OMA" id="HHPCPEN"/>
<organism evidence="11 12">
    <name type="scientific">Cavia porcellus</name>
    <name type="common">Guinea pig</name>
    <dbReference type="NCBI Taxonomy" id="10141"/>
    <lineage>
        <taxon>Eukaryota</taxon>
        <taxon>Metazoa</taxon>
        <taxon>Chordata</taxon>
        <taxon>Craniata</taxon>
        <taxon>Vertebrata</taxon>
        <taxon>Euteleostomi</taxon>
        <taxon>Mammalia</taxon>
        <taxon>Eutheria</taxon>
        <taxon>Euarchontoglires</taxon>
        <taxon>Glires</taxon>
        <taxon>Rodentia</taxon>
        <taxon>Hystricomorpha</taxon>
        <taxon>Caviidae</taxon>
        <taxon>Cavia</taxon>
    </lineage>
</organism>
<dbReference type="GO" id="GO:0045954">
    <property type="term" value="P:positive regulation of natural killer cell mediated cytotoxicity"/>
    <property type="evidence" value="ECO:0007669"/>
    <property type="project" value="Ensembl"/>
</dbReference>
<keyword evidence="7" id="KW-0325">Glycoprotein</keyword>
<dbReference type="PANTHER" id="PTHR22800:SF256">
    <property type="entry name" value="KILLER CELL LECTIN-LIKE RECEPTOR SUBFAMILY E MEMBER 1"/>
    <property type="match status" value="1"/>
</dbReference>
<evidence type="ECO:0000256" key="6">
    <source>
        <dbReference type="ARBA" id="ARBA00023136"/>
    </source>
</evidence>
<dbReference type="PANTHER" id="PTHR22800">
    <property type="entry name" value="C-TYPE LECTIN PROTEINS"/>
    <property type="match status" value="1"/>
</dbReference>
<evidence type="ECO:0000256" key="9">
    <source>
        <dbReference type="SAM" id="Phobius"/>
    </source>
</evidence>
<evidence type="ECO:0000313" key="11">
    <source>
        <dbReference type="Ensembl" id="ENSCPOP00000027915.1"/>
    </source>
</evidence>
<keyword evidence="2 9" id="KW-0812">Transmembrane</keyword>
<feature type="transmembrane region" description="Helical" evidence="9">
    <location>
        <begin position="70"/>
        <end position="93"/>
    </location>
</feature>
<dbReference type="GO" id="GO:0032729">
    <property type="term" value="P:positive regulation of type II interferon production"/>
    <property type="evidence" value="ECO:0007669"/>
    <property type="project" value="Ensembl"/>
</dbReference>
<reference evidence="12" key="1">
    <citation type="journal article" date="2011" name="Nature">
        <title>A high-resolution map of human evolutionary constraint using 29 mammals.</title>
        <authorList>
            <person name="Lindblad-Toh K."/>
            <person name="Garber M."/>
            <person name="Zuk O."/>
            <person name="Lin M.F."/>
            <person name="Parker B.J."/>
            <person name="Washietl S."/>
            <person name="Kheradpour P."/>
            <person name="Ernst J."/>
            <person name="Jordan G."/>
            <person name="Mauceli E."/>
            <person name="Ward L.D."/>
            <person name="Lowe C.B."/>
            <person name="Holloway A.K."/>
            <person name="Clamp M."/>
            <person name="Gnerre S."/>
            <person name="Alfoldi J."/>
            <person name="Beal K."/>
            <person name="Chang J."/>
            <person name="Clawson H."/>
            <person name="Cuff J."/>
            <person name="Di Palma F."/>
            <person name="Fitzgerald S."/>
            <person name="Flicek P."/>
            <person name="Guttman M."/>
            <person name="Hubisz M.J."/>
            <person name="Jaffe D.B."/>
            <person name="Jungreis I."/>
            <person name="Kent W.J."/>
            <person name="Kostka D."/>
            <person name="Lara M."/>
            <person name="Martins A.L."/>
            <person name="Massingham T."/>
            <person name="Moltke I."/>
            <person name="Raney B.J."/>
            <person name="Rasmussen M.D."/>
            <person name="Robinson J."/>
            <person name="Stark A."/>
            <person name="Vilella A.J."/>
            <person name="Wen J."/>
            <person name="Xie X."/>
            <person name="Zody M.C."/>
            <person name="Baldwin J."/>
            <person name="Bloom T."/>
            <person name="Chin C.W."/>
            <person name="Heiman D."/>
            <person name="Nicol R."/>
            <person name="Nusbaum C."/>
            <person name="Young S."/>
            <person name="Wilkinson J."/>
            <person name="Worley K.C."/>
            <person name="Kovar C.L."/>
            <person name="Muzny D.M."/>
            <person name="Gibbs R.A."/>
            <person name="Cree A."/>
            <person name="Dihn H.H."/>
            <person name="Fowler G."/>
            <person name="Jhangiani S."/>
            <person name="Joshi V."/>
            <person name="Lee S."/>
            <person name="Lewis L.R."/>
            <person name="Nazareth L.V."/>
            <person name="Okwuonu G."/>
            <person name="Santibanez J."/>
            <person name="Warren W.C."/>
            <person name="Mardis E.R."/>
            <person name="Weinstock G.M."/>
            <person name="Wilson R.K."/>
            <person name="Delehaunty K."/>
            <person name="Dooling D."/>
            <person name="Fronik C."/>
            <person name="Fulton L."/>
            <person name="Fulton B."/>
            <person name="Graves T."/>
            <person name="Minx P."/>
            <person name="Sodergren E."/>
            <person name="Birney E."/>
            <person name="Margulies E.H."/>
            <person name="Herrero J."/>
            <person name="Green E.D."/>
            <person name="Haussler D."/>
            <person name="Siepel A."/>
            <person name="Goldman N."/>
            <person name="Pollard K.S."/>
            <person name="Pedersen J.S."/>
            <person name="Lander E.S."/>
            <person name="Kellis M."/>
        </authorList>
    </citation>
    <scope>NUCLEOTIDE SEQUENCE [LARGE SCALE GENOMIC DNA]</scope>
    <source>
        <strain evidence="12">2N</strain>
    </source>
</reference>
<reference evidence="11" key="3">
    <citation type="submission" date="2025-09" db="UniProtKB">
        <authorList>
            <consortium name="Ensembl"/>
        </authorList>
    </citation>
    <scope>IDENTIFICATION</scope>
    <source>
        <strain evidence="11">2N</strain>
    </source>
</reference>
<dbReference type="GO" id="GO:0009897">
    <property type="term" value="C:external side of plasma membrane"/>
    <property type="evidence" value="ECO:0007669"/>
    <property type="project" value="Ensembl"/>
</dbReference>
<reference evidence="11" key="2">
    <citation type="submission" date="2025-08" db="UniProtKB">
        <authorList>
            <consortium name="Ensembl"/>
        </authorList>
    </citation>
    <scope>IDENTIFICATION</scope>
    <source>
        <strain evidence="11">2N</strain>
    </source>
</reference>
<protein>
    <recommendedName>
        <fullName evidence="10">C-type lectin domain-containing protein</fullName>
    </recommendedName>
</protein>
<dbReference type="InParanoid" id="A0A286XQY9"/>
<sequence>MTEEPTTFTTLNKTSKQKHTRNNDIKNKYNSNALPVIEEEVKQHKHYKKHKATAGDIASKGDSSHLPWKLFSSVLGIKFLLLMGGAITVAVFITNSSPLKTSPTIHQKGPHCQPCPKDWIWFRCSCYYFSVKKLTWSKSRHACMSLNSSLLKTNKEEMNFFHLKSFYWIGMYYKKPENQWLWENNSVLPSDISEWQQACLSYKSKELSMAENCEIKQYYICK</sequence>
<feature type="domain" description="C-type lectin" evidence="10">
    <location>
        <begin position="122"/>
        <end position="222"/>
    </location>
</feature>
<evidence type="ECO:0000256" key="2">
    <source>
        <dbReference type="ARBA" id="ARBA00022692"/>
    </source>
</evidence>
<evidence type="ECO:0000256" key="5">
    <source>
        <dbReference type="ARBA" id="ARBA00022989"/>
    </source>
</evidence>
<dbReference type="Proteomes" id="UP000005447">
    <property type="component" value="Unassembled WGS sequence"/>
</dbReference>
<dbReference type="STRING" id="10141.ENSCPOP00000027915"/>
<keyword evidence="3" id="KW-0430">Lectin</keyword>
<evidence type="ECO:0000256" key="7">
    <source>
        <dbReference type="ARBA" id="ARBA00023180"/>
    </source>
</evidence>
<dbReference type="InterPro" id="IPR001304">
    <property type="entry name" value="C-type_lectin-like"/>
</dbReference>
<dbReference type="InterPro" id="IPR016186">
    <property type="entry name" value="C-type_lectin-like/link_sf"/>
</dbReference>
<evidence type="ECO:0000256" key="4">
    <source>
        <dbReference type="ARBA" id="ARBA00022968"/>
    </source>
</evidence>
<dbReference type="Ensembl" id="ENSCPOT00000043776.1">
    <property type="protein sequence ID" value="ENSCPOP00000027915.1"/>
    <property type="gene ID" value="ENSCPOG00000033649.1"/>
</dbReference>
<dbReference type="PROSITE" id="PS50041">
    <property type="entry name" value="C_TYPE_LECTIN_2"/>
    <property type="match status" value="1"/>
</dbReference>
<keyword evidence="5 9" id="KW-1133">Transmembrane helix</keyword>
<keyword evidence="12" id="KW-1185">Reference proteome</keyword>
<dbReference type="InterPro" id="IPR033992">
    <property type="entry name" value="NKR-like_CTLD"/>
</dbReference>
<evidence type="ECO:0000256" key="8">
    <source>
        <dbReference type="SAM" id="MobiDB-lite"/>
    </source>
</evidence>
<dbReference type="GeneTree" id="ENSGT00940000164373"/>
<evidence type="ECO:0000256" key="3">
    <source>
        <dbReference type="ARBA" id="ARBA00022734"/>
    </source>
</evidence>
<comment type="subcellular location">
    <subcellularLocation>
        <location evidence="1">Cell membrane</location>
        <topology evidence="1">Single-pass type II membrane protein</topology>
    </subcellularLocation>
</comment>
<dbReference type="EMBL" id="AAKN02030833">
    <property type="status" value="NOT_ANNOTATED_CDS"/>
    <property type="molecule type" value="Genomic_DNA"/>
</dbReference>
<dbReference type="AlphaFoldDB" id="A0A286XQY9"/>
<feature type="compositionally biased region" description="Polar residues" evidence="8">
    <location>
        <begin position="1"/>
        <end position="14"/>
    </location>
</feature>
<evidence type="ECO:0000256" key="1">
    <source>
        <dbReference type="ARBA" id="ARBA00004401"/>
    </source>
</evidence>
<keyword evidence="4" id="KW-0735">Signal-anchor</keyword>
<dbReference type="GO" id="GO:0030101">
    <property type="term" value="P:natural killer cell activation"/>
    <property type="evidence" value="ECO:0007669"/>
    <property type="project" value="Ensembl"/>
</dbReference>
<evidence type="ECO:0000313" key="12">
    <source>
        <dbReference type="Proteomes" id="UP000005447"/>
    </source>
</evidence>
<evidence type="ECO:0000259" key="10">
    <source>
        <dbReference type="PROSITE" id="PS50041"/>
    </source>
</evidence>
<dbReference type="Gene3D" id="3.10.100.10">
    <property type="entry name" value="Mannose-Binding Protein A, subunit A"/>
    <property type="match status" value="1"/>
</dbReference>
<dbReference type="InterPro" id="IPR050919">
    <property type="entry name" value="NKG2/CD94_NK_receptors"/>
</dbReference>
<dbReference type="GO" id="GO:0002223">
    <property type="term" value="P:stimulatory C-type lectin receptor signaling pathway"/>
    <property type="evidence" value="ECO:0007669"/>
    <property type="project" value="Ensembl"/>
</dbReference>
<proteinExistence type="predicted"/>
<dbReference type="SMART" id="SM00034">
    <property type="entry name" value="CLECT"/>
    <property type="match status" value="1"/>
</dbReference>
<dbReference type="GO" id="GO:0042802">
    <property type="term" value="F:identical protein binding"/>
    <property type="evidence" value="ECO:0007669"/>
    <property type="project" value="Ensembl"/>
</dbReference>
<feature type="region of interest" description="Disordered" evidence="8">
    <location>
        <begin position="1"/>
        <end position="27"/>
    </location>
</feature>
<dbReference type="Pfam" id="PF00059">
    <property type="entry name" value="Lectin_C"/>
    <property type="match status" value="1"/>
</dbReference>
<dbReference type="GO" id="GO:0030246">
    <property type="term" value="F:carbohydrate binding"/>
    <property type="evidence" value="ECO:0007669"/>
    <property type="project" value="UniProtKB-KW"/>
</dbReference>
<name>A0A286XQY9_CAVPO</name>
<dbReference type="VEuPathDB" id="HostDB:ENSCPOG00000033649"/>
<dbReference type="GO" id="GO:0004888">
    <property type="term" value="F:transmembrane signaling receptor activity"/>
    <property type="evidence" value="ECO:0007669"/>
    <property type="project" value="Ensembl"/>
</dbReference>
<dbReference type="FunCoup" id="A0A286XQY9">
    <property type="interactions" value="43"/>
</dbReference>
<keyword evidence="6 9" id="KW-0472">Membrane</keyword>
<dbReference type="InterPro" id="IPR016187">
    <property type="entry name" value="CTDL_fold"/>
</dbReference>
<accession>A0A286XQY9</accession>